<dbReference type="InterPro" id="IPR007421">
    <property type="entry name" value="Schlafen_AlbA_2_dom"/>
</dbReference>
<keyword evidence="1" id="KW-0175">Coiled coil</keyword>
<dbReference type="Proteomes" id="UP000000263">
    <property type="component" value="Chromosome"/>
</dbReference>
<dbReference type="STRING" id="383372.Rcas_1606"/>
<sequence length="386" mass="43738">MDVLELYQRIQRWEDLHTEFKEQDAHSDDIAAALVAFANTDGGQLIFGVSKDRVIIGVDDADRVMQRIDQIAYHNCEPPVTVIQETIPTEQGLAVVVNIPKGDQRPYRTQRGDYFIRTTSGRRRASRQELLRLFQSVESLYYDETLVLRASLSDLDYRRFTVFFEQSYQRLLQSEQEVENLLRNMRLVREQAGVWHPTLAGLLCFGREPQSFFPYAQVNAARIPGDSLATAPSDAKQIGGTLFDMLEDTARFLQIHLPSPHIIHGFAPEQRTEIPEEALRELLVNALVHRDYTVASPIRLLIFDRRIEIRTPGALPNTVTIEAILLGAAHVLRNPTIYTMFSRAGLVTSLGSGVLRAKELLEQHAHTTLELKVVANEFVVIITRPG</sequence>
<dbReference type="Pfam" id="PF13749">
    <property type="entry name" value="HATPase_c_4"/>
    <property type="match status" value="1"/>
</dbReference>
<dbReference type="eggNOG" id="COG2865">
    <property type="taxonomic scope" value="Bacteria"/>
</dbReference>
<evidence type="ECO:0000259" key="2">
    <source>
        <dbReference type="Pfam" id="PF04326"/>
    </source>
</evidence>
<dbReference type="EMBL" id="CP000804">
    <property type="protein sequence ID" value="ABU57698.1"/>
    <property type="molecule type" value="Genomic_DNA"/>
</dbReference>
<evidence type="ECO:0000313" key="4">
    <source>
        <dbReference type="Proteomes" id="UP000000263"/>
    </source>
</evidence>
<protein>
    <submittedName>
        <fullName evidence="3">Putative transcriptional regulator</fullName>
    </submittedName>
</protein>
<dbReference type="PANTHER" id="PTHR30595:SF6">
    <property type="entry name" value="SCHLAFEN ALBA-2 DOMAIN-CONTAINING PROTEIN"/>
    <property type="match status" value="1"/>
</dbReference>
<organism evidence="3 4">
    <name type="scientific">Roseiflexus castenholzii (strain DSM 13941 / HLO8)</name>
    <dbReference type="NCBI Taxonomy" id="383372"/>
    <lineage>
        <taxon>Bacteria</taxon>
        <taxon>Bacillati</taxon>
        <taxon>Chloroflexota</taxon>
        <taxon>Chloroflexia</taxon>
        <taxon>Chloroflexales</taxon>
        <taxon>Roseiflexineae</taxon>
        <taxon>Roseiflexaceae</taxon>
        <taxon>Roseiflexus</taxon>
    </lineage>
</organism>
<dbReference type="InterPro" id="IPR038461">
    <property type="entry name" value="Schlafen_AlbA_2_dom_sf"/>
</dbReference>
<keyword evidence="4" id="KW-1185">Reference proteome</keyword>
<name>A7NJM8_ROSCS</name>
<accession>A7NJM8</accession>
<dbReference type="Gene3D" id="3.30.565.60">
    <property type="match status" value="1"/>
</dbReference>
<proteinExistence type="predicted"/>
<dbReference type="InterPro" id="IPR038475">
    <property type="entry name" value="RecG_C_sf"/>
</dbReference>
<evidence type="ECO:0000256" key="1">
    <source>
        <dbReference type="SAM" id="Coils"/>
    </source>
</evidence>
<dbReference type="AlphaFoldDB" id="A7NJM8"/>
<dbReference type="PANTHER" id="PTHR30595">
    <property type="entry name" value="GLPR-RELATED TRANSCRIPTIONAL REPRESSOR"/>
    <property type="match status" value="1"/>
</dbReference>
<reference evidence="3 4" key="1">
    <citation type="submission" date="2007-08" db="EMBL/GenBank/DDBJ databases">
        <title>Complete sequence of Roseiflexus castenholzii DSM 13941.</title>
        <authorList>
            <consortium name="US DOE Joint Genome Institute"/>
            <person name="Copeland A."/>
            <person name="Lucas S."/>
            <person name="Lapidus A."/>
            <person name="Barry K."/>
            <person name="Glavina del Rio T."/>
            <person name="Dalin E."/>
            <person name="Tice H."/>
            <person name="Pitluck S."/>
            <person name="Thompson L.S."/>
            <person name="Brettin T."/>
            <person name="Bruce D."/>
            <person name="Detter J.C."/>
            <person name="Han C."/>
            <person name="Tapia R."/>
            <person name="Schmutz J."/>
            <person name="Larimer F."/>
            <person name="Land M."/>
            <person name="Hauser L."/>
            <person name="Kyrpides N."/>
            <person name="Mikhailova N."/>
            <person name="Bryant D.A."/>
            <person name="Hanada S."/>
            <person name="Tsukatani Y."/>
            <person name="Richardson P."/>
        </authorList>
    </citation>
    <scope>NUCLEOTIDE SEQUENCE [LARGE SCALE GENOMIC DNA]</scope>
    <source>
        <strain evidence="4">DSM 13941 / HLO8</strain>
    </source>
</reference>
<dbReference type="HOGENOM" id="CLU_024970_3_3_0"/>
<dbReference type="Pfam" id="PF04326">
    <property type="entry name" value="SLFN_AlbA_2"/>
    <property type="match status" value="1"/>
</dbReference>
<feature type="domain" description="Schlafen AlbA-2" evidence="2">
    <location>
        <begin position="14"/>
        <end position="125"/>
    </location>
</feature>
<evidence type="ECO:0000313" key="3">
    <source>
        <dbReference type="EMBL" id="ABU57698.1"/>
    </source>
</evidence>
<dbReference type="Gene3D" id="3.30.950.30">
    <property type="entry name" value="Schlafen, AAA domain"/>
    <property type="match status" value="1"/>
</dbReference>
<feature type="coiled-coil region" evidence="1">
    <location>
        <begin position="164"/>
        <end position="191"/>
    </location>
</feature>
<dbReference type="KEGG" id="rca:Rcas_1606"/>
<gene>
    <name evidence="3" type="ordered locus">Rcas_1606</name>
</gene>
<dbReference type="OrthoDB" id="9813719at2"/>
<dbReference type="RefSeq" id="WP_012120126.1">
    <property type="nucleotide sequence ID" value="NC_009767.1"/>
</dbReference>